<dbReference type="EMBL" id="VOWJ01000010">
    <property type="protein sequence ID" value="TXE89748.1"/>
    <property type="molecule type" value="Genomic_DNA"/>
</dbReference>
<evidence type="ECO:0000313" key="1">
    <source>
        <dbReference type="EMBL" id="TXE89748.1"/>
    </source>
</evidence>
<comment type="caution">
    <text evidence="1">The sequence shown here is derived from an EMBL/GenBank/DDBJ whole genome shotgun (WGS) entry which is preliminary data.</text>
</comment>
<proteinExistence type="predicted"/>
<reference evidence="1 2" key="1">
    <citation type="submission" date="2019-07" db="EMBL/GenBank/DDBJ databases">
        <title>Rapid identification of Enteric Bacteria from Whole Genome Sequences (WGS) using Average Nucleotide Identity (ANI).</title>
        <authorList>
            <person name="Lane C."/>
        </authorList>
    </citation>
    <scope>NUCLEOTIDE SEQUENCE [LARGE SCALE GENOMIC DNA]</scope>
    <source>
        <strain evidence="1 2">2016D-0084</strain>
    </source>
</reference>
<organism evidence="1 2">
    <name type="scientific">Campylobacter volucris</name>
    <dbReference type="NCBI Taxonomy" id="1031542"/>
    <lineage>
        <taxon>Bacteria</taxon>
        <taxon>Pseudomonadati</taxon>
        <taxon>Campylobacterota</taxon>
        <taxon>Epsilonproteobacteria</taxon>
        <taxon>Campylobacterales</taxon>
        <taxon>Campylobacteraceae</taxon>
        <taxon>Campylobacter</taxon>
    </lineage>
</organism>
<sequence>MIFLHRQNDIQENIENFGVEIDLRYDKELVLNHDVLNKNQQYPLLKNKKQFIKNIPIICNIKESGLEEKVIDLLSGYDYYFLDSQIPDILRLSKNGHQGKFIIRISDVESYNQKLIDISKPKYIWLDYSQFDNFDIKDYQKFILDINSILKDSIIPILVSPELYNLSYVNLINDIQNILPTKKISICTKRPDLWSLYV</sequence>
<protein>
    <recommendedName>
        <fullName evidence="3">GP-PDE domain-containing protein</fullName>
    </recommendedName>
</protein>
<gene>
    <name evidence="1" type="ORF">FPD38_00600</name>
</gene>
<evidence type="ECO:0000313" key="2">
    <source>
        <dbReference type="Proteomes" id="UP000321629"/>
    </source>
</evidence>
<dbReference type="RefSeq" id="WP_147554876.1">
    <property type="nucleotide sequence ID" value="NZ_VOWJ01000010.1"/>
</dbReference>
<dbReference type="AlphaFoldDB" id="A0A5C7DVU0"/>
<evidence type="ECO:0008006" key="3">
    <source>
        <dbReference type="Google" id="ProtNLM"/>
    </source>
</evidence>
<dbReference type="Proteomes" id="UP000321629">
    <property type="component" value="Unassembled WGS sequence"/>
</dbReference>
<name>A0A5C7DVU0_9BACT</name>
<accession>A0A5C7DVU0</accession>